<evidence type="ECO:0000256" key="1">
    <source>
        <dbReference type="SAM" id="MobiDB-lite"/>
    </source>
</evidence>
<gene>
    <name evidence="2" type="ORF">CCAP1982_LOCUS23081</name>
</gene>
<sequence length="92" mass="10338">MSTNRAADVSDCRGRDDDDDGLPSLLLLLPNRIMLHCHWWCGGRRGQIVQLSPDGDNTLTSGNTNLTVQEYLVLESFLFQKFLFVITDPLIS</sequence>
<accession>A0A811VJ36</accession>
<organism evidence="2 3">
    <name type="scientific">Ceratitis capitata</name>
    <name type="common">Mediterranean fruit fly</name>
    <name type="synonym">Tephritis capitata</name>
    <dbReference type="NCBI Taxonomy" id="7213"/>
    <lineage>
        <taxon>Eukaryota</taxon>
        <taxon>Metazoa</taxon>
        <taxon>Ecdysozoa</taxon>
        <taxon>Arthropoda</taxon>
        <taxon>Hexapoda</taxon>
        <taxon>Insecta</taxon>
        <taxon>Pterygota</taxon>
        <taxon>Neoptera</taxon>
        <taxon>Endopterygota</taxon>
        <taxon>Diptera</taxon>
        <taxon>Brachycera</taxon>
        <taxon>Muscomorpha</taxon>
        <taxon>Tephritoidea</taxon>
        <taxon>Tephritidae</taxon>
        <taxon>Ceratitis</taxon>
        <taxon>Ceratitis</taxon>
    </lineage>
</organism>
<name>A0A811VJ36_CERCA</name>
<feature type="region of interest" description="Disordered" evidence="1">
    <location>
        <begin position="1"/>
        <end position="21"/>
    </location>
</feature>
<keyword evidence="3" id="KW-1185">Reference proteome</keyword>
<comment type="caution">
    <text evidence="2">The sequence shown here is derived from an EMBL/GenBank/DDBJ whole genome shotgun (WGS) entry which is preliminary data.</text>
</comment>
<proteinExistence type="predicted"/>
<evidence type="ECO:0000313" key="3">
    <source>
        <dbReference type="Proteomes" id="UP000606786"/>
    </source>
</evidence>
<dbReference type="AlphaFoldDB" id="A0A811VJ36"/>
<dbReference type="EMBL" id="CAJHJT010000056">
    <property type="protein sequence ID" value="CAD7015131.1"/>
    <property type="molecule type" value="Genomic_DNA"/>
</dbReference>
<evidence type="ECO:0000313" key="2">
    <source>
        <dbReference type="EMBL" id="CAD7015131.1"/>
    </source>
</evidence>
<reference evidence="2" key="1">
    <citation type="submission" date="2020-11" db="EMBL/GenBank/DDBJ databases">
        <authorList>
            <person name="Whitehead M."/>
        </authorList>
    </citation>
    <scope>NUCLEOTIDE SEQUENCE</scope>
    <source>
        <strain evidence="2">EGII</strain>
    </source>
</reference>
<dbReference type="Proteomes" id="UP000606786">
    <property type="component" value="Unassembled WGS sequence"/>
</dbReference>
<protein>
    <submittedName>
        <fullName evidence="2">(Mediterranean fruit fly) hypothetical protein</fullName>
    </submittedName>
</protein>